<dbReference type="PANTHER" id="PTHR45660">
    <property type="entry name" value="HISTONE-LYSINE N-METHYLTRANSFERASE SETMAR"/>
    <property type="match status" value="1"/>
</dbReference>
<keyword evidence="5" id="KW-0489">Methyltransferase</keyword>
<dbReference type="AlphaFoldDB" id="A0A7J6VR19"/>
<evidence type="ECO:0000256" key="3">
    <source>
        <dbReference type="PROSITE-ProRule" id="PRU00358"/>
    </source>
</evidence>
<dbReference type="GO" id="GO:0005634">
    <property type="term" value="C:nucleus"/>
    <property type="evidence" value="ECO:0007669"/>
    <property type="project" value="UniProtKB-SubCell"/>
</dbReference>
<gene>
    <name evidence="5" type="ORF">FRX31_023101</name>
</gene>
<dbReference type="InterPro" id="IPR003105">
    <property type="entry name" value="SRA_YDG"/>
</dbReference>
<evidence type="ECO:0000313" key="6">
    <source>
        <dbReference type="Proteomes" id="UP000554482"/>
    </source>
</evidence>
<dbReference type="InterPro" id="IPR036987">
    <property type="entry name" value="SRA-YDG_sf"/>
</dbReference>
<comment type="caution">
    <text evidence="5">The sequence shown here is derived from an EMBL/GenBank/DDBJ whole genome shotgun (WGS) entry which is preliminary data.</text>
</comment>
<dbReference type="GO" id="GO:0042054">
    <property type="term" value="F:histone methyltransferase activity"/>
    <property type="evidence" value="ECO:0007669"/>
    <property type="project" value="TreeGrafter"/>
</dbReference>
<organism evidence="5 6">
    <name type="scientific">Thalictrum thalictroides</name>
    <name type="common">Rue-anemone</name>
    <name type="synonym">Anemone thalictroides</name>
    <dbReference type="NCBI Taxonomy" id="46969"/>
    <lineage>
        <taxon>Eukaryota</taxon>
        <taxon>Viridiplantae</taxon>
        <taxon>Streptophyta</taxon>
        <taxon>Embryophyta</taxon>
        <taxon>Tracheophyta</taxon>
        <taxon>Spermatophyta</taxon>
        <taxon>Magnoliopsida</taxon>
        <taxon>Ranunculales</taxon>
        <taxon>Ranunculaceae</taxon>
        <taxon>Thalictroideae</taxon>
        <taxon>Thalictrum</taxon>
    </lineage>
</organism>
<feature type="domain" description="YDG" evidence="4">
    <location>
        <begin position="52"/>
        <end position="145"/>
    </location>
</feature>
<comment type="subcellular location">
    <subcellularLocation>
        <location evidence="1">Chromosome</location>
    </subcellularLocation>
    <subcellularLocation>
        <location evidence="3">Nucleus</location>
    </subcellularLocation>
</comment>
<dbReference type="GO" id="GO:0032259">
    <property type="term" value="P:methylation"/>
    <property type="evidence" value="ECO:0007669"/>
    <property type="project" value="UniProtKB-KW"/>
</dbReference>
<dbReference type="PANTHER" id="PTHR45660:SF95">
    <property type="entry name" value="SU(VAR)3-9-4-LIKE PROTEIN-RELATED"/>
    <property type="match status" value="1"/>
</dbReference>
<keyword evidence="2 3" id="KW-0539">Nucleus</keyword>
<dbReference type="EMBL" id="JABWDY010028176">
    <property type="protein sequence ID" value="KAF5187313.1"/>
    <property type="molecule type" value="Genomic_DNA"/>
</dbReference>
<evidence type="ECO:0000256" key="1">
    <source>
        <dbReference type="ARBA" id="ARBA00004286"/>
    </source>
</evidence>
<proteinExistence type="predicted"/>
<dbReference type="OrthoDB" id="5792673at2759"/>
<sequence length="145" mass="17105">MSIYVNQSIQYENERCKKNKDGKRLVKRPDLKAMSRMIAENRCLYYPIRRFGHLPGIDVGHQFYKRTEMVVLGMHTRWMHGIEYIPEKVDCKMEEYKSYIFPLAVSVALSGKYKDNLDRLESLLCILVKVRMICLAIKNKSVIKK</sequence>
<evidence type="ECO:0000259" key="4">
    <source>
        <dbReference type="PROSITE" id="PS51015"/>
    </source>
</evidence>
<dbReference type="Pfam" id="PF02182">
    <property type="entry name" value="SAD_SRA"/>
    <property type="match status" value="1"/>
</dbReference>
<evidence type="ECO:0000256" key="2">
    <source>
        <dbReference type="ARBA" id="ARBA00023242"/>
    </source>
</evidence>
<keyword evidence="5" id="KW-0808">Transferase</keyword>
<dbReference type="InterPro" id="IPR051357">
    <property type="entry name" value="H3K9_HMTase_SUVAR3-9"/>
</dbReference>
<dbReference type="InterPro" id="IPR015947">
    <property type="entry name" value="PUA-like_sf"/>
</dbReference>
<dbReference type="SUPFAM" id="SSF88697">
    <property type="entry name" value="PUA domain-like"/>
    <property type="match status" value="1"/>
</dbReference>
<keyword evidence="6" id="KW-1185">Reference proteome</keyword>
<accession>A0A7J6VR19</accession>
<dbReference type="GO" id="GO:0005694">
    <property type="term" value="C:chromosome"/>
    <property type="evidence" value="ECO:0007669"/>
    <property type="project" value="UniProtKB-SubCell"/>
</dbReference>
<dbReference type="Gene3D" id="2.30.280.10">
    <property type="entry name" value="SRA-YDG"/>
    <property type="match status" value="1"/>
</dbReference>
<evidence type="ECO:0000313" key="5">
    <source>
        <dbReference type="EMBL" id="KAF5187313.1"/>
    </source>
</evidence>
<dbReference type="PROSITE" id="PS51015">
    <property type="entry name" value="YDG"/>
    <property type="match status" value="1"/>
</dbReference>
<protein>
    <submittedName>
        <fullName evidence="5">Histone-lysine N-methyltransferase, H3 lysine-9 specific SUVH4</fullName>
    </submittedName>
</protein>
<name>A0A7J6VR19_THATH</name>
<reference evidence="5 6" key="1">
    <citation type="submission" date="2020-06" db="EMBL/GenBank/DDBJ databases">
        <title>Transcriptomic and genomic resources for Thalictrum thalictroides and T. hernandezii: Facilitating candidate gene discovery in an emerging model plant lineage.</title>
        <authorList>
            <person name="Arias T."/>
            <person name="Riano-Pachon D.M."/>
            <person name="Di Stilio V.S."/>
        </authorList>
    </citation>
    <scope>NUCLEOTIDE SEQUENCE [LARGE SCALE GENOMIC DNA]</scope>
    <source>
        <strain evidence="6">cv. WT478/WT964</strain>
        <tissue evidence="5">Leaves</tissue>
    </source>
</reference>
<dbReference type="GO" id="GO:0003690">
    <property type="term" value="F:double-stranded DNA binding"/>
    <property type="evidence" value="ECO:0007669"/>
    <property type="project" value="TreeGrafter"/>
</dbReference>
<dbReference type="Proteomes" id="UP000554482">
    <property type="component" value="Unassembled WGS sequence"/>
</dbReference>